<reference evidence="3 4" key="1">
    <citation type="submission" date="2016-03" db="EMBL/GenBank/DDBJ databases">
        <authorList>
            <person name="Ploux O."/>
        </authorList>
    </citation>
    <scope>NUCLEOTIDE SEQUENCE [LARGE SCALE GENOMIC DNA]</scope>
    <source>
        <strain evidence="3 4">UAMH 11012</strain>
    </source>
</reference>
<dbReference type="AlphaFoldDB" id="A0A1L7WK57"/>
<feature type="transmembrane region" description="Helical" evidence="2">
    <location>
        <begin position="810"/>
        <end position="832"/>
    </location>
</feature>
<feature type="transmembrane region" description="Helical" evidence="2">
    <location>
        <begin position="534"/>
        <end position="555"/>
    </location>
</feature>
<evidence type="ECO:0000313" key="4">
    <source>
        <dbReference type="Proteomes" id="UP000184330"/>
    </source>
</evidence>
<dbReference type="PANTHER" id="PTHR37544">
    <property type="entry name" value="SPRAY-RELATED"/>
    <property type="match status" value="1"/>
</dbReference>
<accession>A0A1L7WK57</accession>
<dbReference type="PANTHER" id="PTHR37544:SF3">
    <property type="entry name" value="SPRAY"/>
    <property type="match status" value="1"/>
</dbReference>
<keyword evidence="2" id="KW-1133">Transmembrane helix</keyword>
<evidence type="ECO:0000313" key="3">
    <source>
        <dbReference type="EMBL" id="CZR53159.1"/>
    </source>
</evidence>
<feature type="transmembrane region" description="Helical" evidence="2">
    <location>
        <begin position="486"/>
        <end position="505"/>
    </location>
</feature>
<dbReference type="Pfam" id="PF11915">
    <property type="entry name" value="DUF3433"/>
    <property type="match status" value="2"/>
</dbReference>
<feature type="region of interest" description="Disordered" evidence="1">
    <location>
        <begin position="775"/>
        <end position="798"/>
    </location>
</feature>
<feature type="compositionally biased region" description="Basic residues" evidence="1">
    <location>
        <begin position="144"/>
        <end position="153"/>
    </location>
</feature>
<gene>
    <name evidence="3" type="ORF">PAC_03037</name>
</gene>
<feature type="compositionally biased region" description="Low complexity" evidence="1">
    <location>
        <begin position="71"/>
        <end position="93"/>
    </location>
</feature>
<feature type="transmembrane region" description="Helical" evidence="2">
    <location>
        <begin position="418"/>
        <end position="436"/>
    </location>
</feature>
<dbReference type="Proteomes" id="UP000184330">
    <property type="component" value="Unassembled WGS sequence"/>
</dbReference>
<feature type="compositionally biased region" description="Polar residues" evidence="1">
    <location>
        <begin position="108"/>
        <end position="127"/>
    </location>
</feature>
<feature type="compositionally biased region" description="Polar residues" evidence="1">
    <location>
        <begin position="609"/>
        <end position="622"/>
    </location>
</feature>
<feature type="transmembrane region" description="Helical" evidence="2">
    <location>
        <begin position="642"/>
        <end position="667"/>
    </location>
</feature>
<evidence type="ECO:0000256" key="1">
    <source>
        <dbReference type="SAM" id="MobiDB-lite"/>
    </source>
</evidence>
<feature type="compositionally biased region" description="Basic and acidic residues" evidence="1">
    <location>
        <begin position="624"/>
        <end position="636"/>
    </location>
</feature>
<feature type="compositionally biased region" description="Polar residues" evidence="1">
    <location>
        <begin position="919"/>
        <end position="930"/>
    </location>
</feature>
<organism evidence="3 4">
    <name type="scientific">Phialocephala subalpina</name>
    <dbReference type="NCBI Taxonomy" id="576137"/>
    <lineage>
        <taxon>Eukaryota</taxon>
        <taxon>Fungi</taxon>
        <taxon>Dikarya</taxon>
        <taxon>Ascomycota</taxon>
        <taxon>Pezizomycotina</taxon>
        <taxon>Leotiomycetes</taxon>
        <taxon>Helotiales</taxon>
        <taxon>Mollisiaceae</taxon>
        <taxon>Phialocephala</taxon>
        <taxon>Phialocephala fortinii species complex</taxon>
    </lineage>
</organism>
<feature type="transmembrane region" description="Helical" evidence="2">
    <location>
        <begin position="742"/>
        <end position="765"/>
    </location>
</feature>
<dbReference type="InterPro" id="IPR021840">
    <property type="entry name" value="DUF3433"/>
</dbReference>
<proteinExistence type="predicted"/>
<dbReference type="EMBL" id="FJOG01000003">
    <property type="protein sequence ID" value="CZR53159.1"/>
    <property type="molecule type" value="Genomic_DNA"/>
</dbReference>
<feature type="region of interest" description="Disordered" evidence="1">
    <location>
        <begin position="911"/>
        <end position="930"/>
    </location>
</feature>
<protein>
    <recommendedName>
        <fullName evidence="5">DUF3433 domain protein</fullName>
    </recommendedName>
</protein>
<feature type="compositionally biased region" description="Low complexity" evidence="1">
    <location>
        <begin position="1"/>
        <end position="16"/>
    </location>
</feature>
<sequence>MANNGPNDGYPYPYGGSTPSSRPDLRHQGSSISAVSSMDGYGSGHRDSMVSLPSPTDEHARSTDEVDISRVRLSSIGSSGISSPSEGSRSQGRLSMSNLLPDTLRVGTPTSPTSRGFNPFRSSTQSYEPIAPSSRRPSSGGKYGPKRLSKRRTGSSGSLLGLTHGSIQEEEIDMSLLSSAMPMGLSKQKTAYFTVEEEELETAPILSPMPYDVSSFLGPPQNEDQLKEFNRQEAAGKLTGGLGAGWEPATTITSTALMNNAPTTPRTPGSISRRMSFRNSTARVPSFRSPGLARKETVRQLGQAEANKRGEIIEVIVEEEPGDTQAPGFDISSFAGGSTATLDFDQMGKKHTHKNTLPIPTTEVFYPQPNWKPFSMRWPYLSFLIIVSVVLAGAQEYLYHKGALYSFTTAQNLSTWNYFTFKYLPTLVAVTFGVLWQVTDFEVKRLEAYYQLSKEGGALAAESINVDYITFFNFLRPVRAFAYKHYAVAVSSIATLLAVSLVPTLQAASVGLTPDRAAREADPTGPKEIRINAVYSRFLSVFLLLIALMGCILVYQLERRPSGLVADVKGIAGIAAMANRSHILMDFKNMDTAKPELIHQTLKSHRYSLRNSSLAPETSAPLTQEEKDKYDQRARPENPHPLMLRLEAGIPFIIGMILFMILIPIVLFQPSVNTITDKAPWFLTALAVCIKLAWGTLETDVRMIEPFYILSRRHASPKVLTLDYTAMAFGWMPIRAFLNGHFLVALVGLGSVLAEVLTICSTSFANVSGLDFANTPPPPNGTQGPSRRDIHRGGDAQNGQNAGEETFLSFWLSFGLAITIITFLCLVATFVYTRRRHPFLPRQPNTIASVLAFIHQSKMLYDFVGTEKMNNDEMVQRLAEVGKMYGLGWFTGRDGEMHCGVDEEELVGSYKHGEDSRKASQPWNTNWENY</sequence>
<keyword evidence="4" id="KW-1185">Reference proteome</keyword>
<keyword evidence="2" id="KW-0812">Transmembrane</keyword>
<evidence type="ECO:0008006" key="5">
    <source>
        <dbReference type="Google" id="ProtNLM"/>
    </source>
</evidence>
<dbReference type="OrthoDB" id="3248909at2759"/>
<feature type="region of interest" description="Disordered" evidence="1">
    <location>
        <begin position="609"/>
        <end position="636"/>
    </location>
</feature>
<name>A0A1L7WK57_9HELO</name>
<feature type="region of interest" description="Disordered" evidence="1">
    <location>
        <begin position="1"/>
        <end position="161"/>
    </location>
</feature>
<keyword evidence="2" id="KW-0472">Membrane</keyword>
<evidence type="ECO:0000256" key="2">
    <source>
        <dbReference type="SAM" id="Phobius"/>
    </source>
</evidence>
<feature type="transmembrane region" description="Helical" evidence="2">
    <location>
        <begin position="378"/>
        <end position="398"/>
    </location>
</feature>
<dbReference type="STRING" id="576137.A0A1L7WK57"/>
<feature type="compositionally biased region" description="Basic and acidic residues" evidence="1">
    <location>
        <begin position="56"/>
        <end position="70"/>
    </location>
</feature>